<evidence type="ECO:0000256" key="4">
    <source>
        <dbReference type="ARBA" id="ARBA00023163"/>
    </source>
</evidence>
<reference evidence="6" key="1">
    <citation type="submission" date="2020-05" db="EMBL/GenBank/DDBJ databases">
        <authorList>
            <person name="Chiriac C."/>
            <person name="Salcher M."/>
            <person name="Ghai R."/>
            <person name="Kavagutti S V."/>
        </authorList>
    </citation>
    <scope>NUCLEOTIDE SEQUENCE</scope>
</reference>
<dbReference type="CDD" id="cd05466">
    <property type="entry name" value="PBP2_LTTR_substrate"/>
    <property type="match status" value="1"/>
</dbReference>
<gene>
    <name evidence="6" type="ORF">UFOPK3423_00570</name>
</gene>
<feature type="domain" description="HTH lysR-type" evidence="5">
    <location>
        <begin position="1"/>
        <end position="58"/>
    </location>
</feature>
<dbReference type="AlphaFoldDB" id="A0A6J7DAG3"/>
<protein>
    <submittedName>
        <fullName evidence="6">Unannotated protein</fullName>
    </submittedName>
</protein>
<dbReference type="Pfam" id="PF03466">
    <property type="entry name" value="LysR_substrate"/>
    <property type="match status" value="1"/>
</dbReference>
<keyword evidence="4" id="KW-0804">Transcription</keyword>
<evidence type="ECO:0000256" key="1">
    <source>
        <dbReference type="ARBA" id="ARBA00009437"/>
    </source>
</evidence>
<dbReference type="FunFam" id="1.10.10.10:FF:000001">
    <property type="entry name" value="LysR family transcriptional regulator"/>
    <property type="match status" value="1"/>
</dbReference>
<dbReference type="InterPro" id="IPR000847">
    <property type="entry name" value="LysR_HTH_N"/>
</dbReference>
<dbReference type="GO" id="GO:0003700">
    <property type="term" value="F:DNA-binding transcription factor activity"/>
    <property type="evidence" value="ECO:0007669"/>
    <property type="project" value="InterPro"/>
</dbReference>
<dbReference type="SUPFAM" id="SSF46785">
    <property type="entry name" value="Winged helix' DNA-binding domain"/>
    <property type="match status" value="1"/>
</dbReference>
<dbReference type="GO" id="GO:0003677">
    <property type="term" value="F:DNA binding"/>
    <property type="evidence" value="ECO:0007669"/>
    <property type="project" value="UniProtKB-KW"/>
</dbReference>
<keyword evidence="3" id="KW-0238">DNA-binding</keyword>
<evidence type="ECO:0000313" key="6">
    <source>
        <dbReference type="EMBL" id="CAB4867707.1"/>
    </source>
</evidence>
<dbReference type="Gene3D" id="3.40.190.290">
    <property type="match status" value="1"/>
</dbReference>
<dbReference type="PROSITE" id="PS50931">
    <property type="entry name" value="HTH_LYSR"/>
    <property type="match status" value="1"/>
</dbReference>
<dbReference type="PRINTS" id="PR00039">
    <property type="entry name" value="HTHLYSR"/>
</dbReference>
<dbReference type="SUPFAM" id="SSF53850">
    <property type="entry name" value="Periplasmic binding protein-like II"/>
    <property type="match status" value="1"/>
</dbReference>
<sequence>MDLRQLGYLVALAEEGTFTGAAARSHVSQPSLSQQIQRLESELGIALVDRTTRRASLTQAGAVLVDHARRAIGEIEVARAELADLVGVQAGRLTIGATQTVGAVDLSGLLARFHHRYPGIELSVREGLSVDLLDALGADEVDLAFVTTVGAVFGLAGLEQPTGIAMQLVAEEPLVAVLPPGHRLAGRKQIKVDTLRDERFVGFRSGATIRRRLSEVTDQAGFLPEMLFETNDVTRIRSLVAEGLGVAVLPRSDAERPGPQVAIVPLGHKELVHQVALAQRSGRHHSPAARAFIAIALS</sequence>
<dbReference type="Gene3D" id="1.10.10.10">
    <property type="entry name" value="Winged helix-like DNA-binding domain superfamily/Winged helix DNA-binding domain"/>
    <property type="match status" value="1"/>
</dbReference>
<keyword evidence="2" id="KW-0805">Transcription regulation</keyword>
<dbReference type="InterPro" id="IPR036388">
    <property type="entry name" value="WH-like_DNA-bd_sf"/>
</dbReference>
<evidence type="ECO:0000256" key="2">
    <source>
        <dbReference type="ARBA" id="ARBA00023015"/>
    </source>
</evidence>
<dbReference type="InterPro" id="IPR005119">
    <property type="entry name" value="LysR_subst-bd"/>
</dbReference>
<evidence type="ECO:0000259" key="5">
    <source>
        <dbReference type="PROSITE" id="PS50931"/>
    </source>
</evidence>
<dbReference type="EMBL" id="CAFBLQ010000045">
    <property type="protein sequence ID" value="CAB4867707.1"/>
    <property type="molecule type" value="Genomic_DNA"/>
</dbReference>
<dbReference type="PANTHER" id="PTHR30346:SF28">
    <property type="entry name" value="HTH-TYPE TRANSCRIPTIONAL REGULATOR CYNR"/>
    <property type="match status" value="1"/>
</dbReference>
<comment type="similarity">
    <text evidence="1">Belongs to the LysR transcriptional regulatory family.</text>
</comment>
<organism evidence="6">
    <name type="scientific">freshwater metagenome</name>
    <dbReference type="NCBI Taxonomy" id="449393"/>
    <lineage>
        <taxon>unclassified sequences</taxon>
        <taxon>metagenomes</taxon>
        <taxon>ecological metagenomes</taxon>
    </lineage>
</organism>
<accession>A0A6J7DAG3</accession>
<dbReference type="Pfam" id="PF00126">
    <property type="entry name" value="HTH_1"/>
    <property type="match status" value="1"/>
</dbReference>
<dbReference type="PANTHER" id="PTHR30346">
    <property type="entry name" value="TRANSCRIPTIONAL DUAL REGULATOR HCAR-RELATED"/>
    <property type="match status" value="1"/>
</dbReference>
<dbReference type="GO" id="GO:0032993">
    <property type="term" value="C:protein-DNA complex"/>
    <property type="evidence" value="ECO:0007669"/>
    <property type="project" value="TreeGrafter"/>
</dbReference>
<dbReference type="InterPro" id="IPR036390">
    <property type="entry name" value="WH_DNA-bd_sf"/>
</dbReference>
<evidence type="ECO:0000256" key="3">
    <source>
        <dbReference type="ARBA" id="ARBA00023125"/>
    </source>
</evidence>
<name>A0A6J7DAG3_9ZZZZ</name>
<proteinExistence type="inferred from homology"/>